<evidence type="ECO:0000313" key="2">
    <source>
        <dbReference type="Proteomes" id="UP000245207"/>
    </source>
</evidence>
<dbReference type="AlphaFoldDB" id="A0A2U1MK03"/>
<name>A0A2U1MK03_ARTAN</name>
<keyword evidence="2" id="KW-1185">Reference proteome</keyword>
<gene>
    <name evidence="1" type="ORF">CTI12_AA378920</name>
</gene>
<proteinExistence type="predicted"/>
<protein>
    <submittedName>
        <fullName evidence="1">Uncharacterized protein</fullName>
    </submittedName>
</protein>
<accession>A0A2U1MK03</accession>
<dbReference type="EMBL" id="PKPP01005073">
    <property type="protein sequence ID" value="PWA61579.1"/>
    <property type="molecule type" value="Genomic_DNA"/>
</dbReference>
<reference evidence="1 2" key="1">
    <citation type="journal article" date="2018" name="Mol. Plant">
        <title>The genome of Artemisia annua provides insight into the evolution of Asteraceae family and artemisinin biosynthesis.</title>
        <authorList>
            <person name="Shen Q."/>
            <person name="Zhang L."/>
            <person name="Liao Z."/>
            <person name="Wang S."/>
            <person name="Yan T."/>
            <person name="Shi P."/>
            <person name="Liu M."/>
            <person name="Fu X."/>
            <person name="Pan Q."/>
            <person name="Wang Y."/>
            <person name="Lv Z."/>
            <person name="Lu X."/>
            <person name="Zhang F."/>
            <person name="Jiang W."/>
            <person name="Ma Y."/>
            <person name="Chen M."/>
            <person name="Hao X."/>
            <person name="Li L."/>
            <person name="Tang Y."/>
            <person name="Lv G."/>
            <person name="Zhou Y."/>
            <person name="Sun X."/>
            <person name="Brodelius P.E."/>
            <person name="Rose J.K.C."/>
            <person name="Tang K."/>
        </authorList>
    </citation>
    <scope>NUCLEOTIDE SEQUENCE [LARGE SCALE GENOMIC DNA]</scope>
    <source>
        <strain evidence="2">cv. Huhao1</strain>
        <tissue evidence="1">Leaf</tissue>
    </source>
</reference>
<sequence>MQLNKSIMSHSICWMMSRAISSWSETMDTRSLMTVIPFNKITCFTDGNEVQSSATSLGYVAHTDSRNMDQVYNIQV</sequence>
<dbReference type="OrthoDB" id="72772at2759"/>
<comment type="caution">
    <text evidence="1">The sequence shown here is derived from an EMBL/GenBank/DDBJ whole genome shotgun (WGS) entry which is preliminary data.</text>
</comment>
<evidence type="ECO:0000313" key="1">
    <source>
        <dbReference type="EMBL" id="PWA61579.1"/>
    </source>
</evidence>
<organism evidence="1 2">
    <name type="scientific">Artemisia annua</name>
    <name type="common">Sweet wormwood</name>
    <dbReference type="NCBI Taxonomy" id="35608"/>
    <lineage>
        <taxon>Eukaryota</taxon>
        <taxon>Viridiplantae</taxon>
        <taxon>Streptophyta</taxon>
        <taxon>Embryophyta</taxon>
        <taxon>Tracheophyta</taxon>
        <taxon>Spermatophyta</taxon>
        <taxon>Magnoliopsida</taxon>
        <taxon>eudicotyledons</taxon>
        <taxon>Gunneridae</taxon>
        <taxon>Pentapetalae</taxon>
        <taxon>asterids</taxon>
        <taxon>campanulids</taxon>
        <taxon>Asterales</taxon>
        <taxon>Asteraceae</taxon>
        <taxon>Asteroideae</taxon>
        <taxon>Anthemideae</taxon>
        <taxon>Artemisiinae</taxon>
        <taxon>Artemisia</taxon>
    </lineage>
</organism>
<dbReference type="Proteomes" id="UP000245207">
    <property type="component" value="Unassembled WGS sequence"/>
</dbReference>